<feature type="compositionally biased region" description="Basic residues" evidence="1">
    <location>
        <begin position="149"/>
        <end position="178"/>
    </location>
</feature>
<feature type="compositionally biased region" description="Basic and acidic residues" evidence="1">
    <location>
        <begin position="413"/>
        <end position="445"/>
    </location>
</feature>
<dbReference type="Proteomes" id="UP000002358">
    <property type="component" value="Chromosome 3"/>
</dbReference>
<feature type="region of interest" description="Disordered" evidence="1">
    <location>
        <begin position="351"/>
        <end position="489"/>
    </location>
</feature>
<dbReference type="PANTHER" id="PTHR22736">
    <property type="entry name" value="COILED-COIL DOMAIN-CONTAINING PROTEIN 66"/>
    <property type="match status" value="1"/>
</dbReference>
<dbReference type="InterPro" id="IPR040467">
    <property type="entry name" value="CCDC66_dom"/>
</dbReference>
<feature type="compositionally biased region" description="Polar residues" evidence="1">
    <location>
        <begin position="470"/>
        <end position="484"/>
    </location>
</feature>
<dbReference type="GO" id="GO:0005874">
    <property type="term" value="C:microtubule"/>
    <property type="evidence" value="ECO:0007669"/>
    <property type="project" value="TreeGrafter"/>
</dbReference>
<feature type="compositionally biased region" description="Basic residues" evidence="1">
    <location>
        <begin position="708"/>
        <end position="728"/>
    </location>
</feature>
<feature type="region of interest" description="Disordered" evidence="1">
    <location>
        <begin position="112"/>
        <end position="198"/>
    </location>
</feature>
<dbReference type="GO" id="GO:0005929">
    <property type="term" value="C:cilium"/>
    <property type="evidence" value="ECO:0007669"/>
    <property type="project" value="TreeGrafter"/>
</dbReference>
<dbReference type="GO" id="GO:0060271">
    <property type="term" value="P:cilium assembly"/>
    <property type="evidence" value="ECO:0007669"/>
    <property type="project" value="TreeGrafter"/>
</dbReference>
<feature type="compositionally biased region" description="Polar residues" evidence="1">
    <location>
        <begin position="313"/>
        <end position="323"/>
    </location>
</feature>
<dbReference type="Pfam" id="PF15236">
    <property type="entry name" value="CCDC66"/>
    <property type="match status" value="1"/>
</dbReference>
<feature type="region of interest" description="Disordered" evidence="1">
    <location>
        <begin position="294"/>
        <end position="324"/>
    </location>
</feature>
<sequence length="819" mass="92723">MAAAARTSLVEQKRLQWAKEREEMSRLTGNYAPIKTSSTVRTSIRSTYANGSARCSLAEMNGKSQQQRYASTISLRSLAASEASLGCTNGLRNSLDYSSASLINLQDQVELERVSVSRRRSPSLPPIYNKEEYRYQEPEELPLGSRQSRSTHRCSRNGKTHRSGTRDKQHHHHHHRQGKGAEQEREGETSGYASDNFDGPAQQQQVVALPCHVNCHNPDTAMGERTWQNPYYSDENSLPSSRKLVSLARAGEFNRQRWGSVWGQEVSKDPPPPSWLERGLSRLDHSSQVLVINHDSASSPDSSTTGSLGSDTNKTYLRGQNQPIDADILQEREVRRQKALELQTAIKQQLEERERKRKEEREKKLREERAEEERIQRERDLEKQRFEEEQRRQREKEAAKLKKSKAMQEVLEAAERQAKEEKRQRRRRDDDAGNEANRPRDDKNGAENAGNSAQPIDKEAKQALNRRESSATMDTHTTSRNHGSSEPVRLPISQEVAIVLSGRLEDPELLAKSPLKLVNLVVSPRNGSSASRNIESGGGISLSALLSGLGSPVILQTTTRPSPRFAENRLLTPSKYRVASGRECGTQTDCEGDQLSSDLAEKAHEMRTKDAKERKEAANNSRRDVEKSTNTGDDSSTSKPLPGRNKSQPRITASLESRPRWNANRPGTRYRTQSEKDPHYQRRMRLRRRQVETSDEGSSDFQRSPSPSRRKHGITKAKSRSSARRSKTTKLDNYDPDDRDADLSMDSLNSLVPLHTDKNGRINIERRDEATIRGQNTSRDVWGGDDILSHLTSLRNGLIMKKREWDLQECPISPITELY</sequence>
<protein>
    <recommendedName>
        <fullName evidence="2">CCDC66 domain-containing protein</fullName>
    </recommendedName>
</protein>
<dbReference type="PANTHER" id="PTHR22736:SF2">
    <property type="entry name" value="COILED-COIL DOMAIN-CONTAINING PROTEIN 66"/>
    <property type="match status" value="1"/>
</dbReference>
<dbReference type="SMR" id="A0A7M7HDV9"/>
<organism evidence="3 4">
    <name type="scientific">Nasonia vitripennis</name>
    <name type="common">Parasitic wasp</name>
    <dbReference type="NCBI Taxonomy" id="7425"/>
    <lineage>
        <taxon>Eukaryota</taxon>
        <taxon>Metazoa</taxon>
        <taxon>Ecdysozoa</taxon>
        <taxon>Arthropoda</taxon>
        <taxon>Hexapoda</taxon>
        <taxon>Insecta</taxon>
        <taxon>Pterygota</taxon>
        <taxon>Neoptera</taxon>
        <taxon>Endopterygota</taxon>
        <taxon>Hymenoptera</taxon>
        <taxon>Apocrita</taxon>
        <taxon>Proctotrupomorpha</taxon>
        <taxon>Chalcidoidea</taxon>
        <taxon>Pteromalidae</taxon>
        <taxon>Pteromalinae</taxon>
        <taxon>Nasonia</taxon>
    </lineage>
</organism>
<dbReference type="InParanoid" id="A0A7M7HDV9"/>
<feature type="compositionally biased region" description="Low complexity" evidence="1">
    <location>
        <begin position="295"/>
        <end position="312"/>
    </location>
</feature>
<gene>
    <name evidence="3" type="primary">100679709</name>
</gene>
<feature type="compositionally biased region" description="Basic and acidic residues" evidence="1">
    <location>
        <begin position="351"/>
        <end position="400"/>
    </location>
</feature>
<feature type="region of interest" description="Disordered" evidence="1">
    <location>
        <begin position="603"/>
        <end position="740"/>
    </location>
</feature>
<accession>A0A7M7HDV9</accession>
<reference evidence="3" key="1">
    <citation type="submission" date="2021-01" db="UniProtKB">
        <authorList>
            <consortium name="EnsemblMetazoa"/>
        </authorList>
    </citation>
    <scope>IDENTIFICATION</scope>
</reference>
<dbReference type="EnsemblMetazoa" id="XM_008212422">
    <property type="protein sequence ID" value="XP_008210644"/>
    <property type="gene ID" value="LOC100679709"/>
</dbReference>
<dbReference type="OrthoDB" id="10042846at2759"/>
<keyword evidence="4" id="KW-1185">Reference proteome</keyword>
<feature type="compositionally biased region" description="Basic and acidic residues" evidence="1">
    <location>
        <begin position="179"/>
        <end position="188"/>
    </location>
</feature>
<feature type="compositionally biased region" description="Basic and acidic residues" evidence="1">
    <location>
        <begin position="603"/>
        <end position="627"/>
    </location>
</feature>
<dbReference type="GO" id="GO:0008017">
    <property type="term" value="F:microtubule binding"/>
    <property type="evidence" value="ECO:0007669"/>
    <property type="project" value="TreeGrafter"/>
</dbReference>
<dbReference type="AlphaFoldDB" id="A0A7M7HDV9"/>
<dbReference type="InterPro" id="IPR039183">
    <property type="entry name" value="CCD66"/>
</dbReference>
<feature type="compositionally biased region" description="Polar residues" evidence="1">
    <location>
        <begin position="628"/>
        <end position="655"/>
    </location>
</feature>
<feature type="compositionally biased region" description="Basic and acidic residues" evidence="1">
    <location>
        <begin position="456"/>
        <end position="469"/>
    </location>
</feature>
<dbReference type="KEGG" id="nvi:100679709"/>
<feature type="domain" description="CCDC66" evidence="2">
    <location>
        <begin position="288"/>
        <end position="430"/>
    </location>
</feature>
<evidence type="ECO:0000313" key="4">
    <source>
        <dbReference type="Proteomes" id="UP000002358"/>
    </source>
</evidence>
<evidence type="ECO:0000256" key="1">
    <source>
        <dbReference type="SAM" id="MobiDB-lite"/>
    </source>
</evidence>
<evidence type="ECO:0000313" key="3">
    <source>
        <dbReference type="EnsemblMetazoa" id="XP_008210644"/>
    </source>
</evidence>
<name>A0A7M7HDV9_NASVI</name>
<proteinExistence type="predicted"/>
<evidence type="ECO:0000259" key="2">
    <source>
        <dbReference type="Pfam" id="PF15236"/>
    </source>
</evidence>